<reference evidence="1 2" key="1">
    <citation type="journal article" date="2013" name="Genome Announc.">
        <title>Draft Genome Sequence of the Cellulolytic Bacterium Clostridium papyrosolvens C7 (ATCC 700395).</title>
        <authorList>
            <person name="Zepeda V."/>
            <person name="Dassa B."/>
            <person name="Borovok I."/>
            <person name="Lamed R."/>
            <person name="Bayer E.A."/>
            <person name="Cate J.H."/>
        </authorList>
    </citation>
    <scope>NUCLEOTIDE SEQUENCE [LARGE SCALE GENOMIC DNA]</scope>
    <source>
        <strain evidence="1 2">C7</strain>
    </source>
</reference>
<dbReference type="Proteomes" id="UP000016860">
    <property type="component" value="Unassembled WGS sequence"/>
</dbReference>
<dbReference type="EMBL" id="ATAY01000063">
    <property type="protein sequence ID" value="EPR10528.1"/>
    <property type="molecule type" value="Genomic_DNA"/>
</dbReference>
<gene>
    <name evidence="1" type="ORF">L323_13130</name>
</gene>
<name>U4R177_9FIRM</name>
<organism evidence="1 2">
    <name type="scientific">Ruminiclostridium papyrosolvens C7</name>
    <dbReference type="NCBI Taxonomy" id="1330534"/>
    <lineage>
        <taxon>Bacteria</taxon>
        <taxon>Bacillati</taxon>
        <taxon>Bacillota</taxon>
        <taxon>Clostridia</taxon>
        <taxon>Eubacteriales</taxon>
        <taxon>Oscillospiraceae</taxon>
        <taxon>Ruminiclostridium</taxon>
    </lineage>
</organism>
<protein>
    <submittedName>
        <fullName evidence="1">Uncharacterized protein</fullName>
    </submittedName>
</protein>
<evidence type="ECO:0000313" key="1">
    <source>
        <dbReference type="EMBL" id="EPR10528.1"/>
    </source>
</evidence>
<proteinExistence type="predicted"/>
<evidence type="ECO:0000313" key="2">
    <source>
        <dbReference type="Proteomes" id="UP000016860"/>
    </source>
</evidence>
<comment type="caution">
    <text evidence="1">The sequence shown here is derived from an EMBL/GenBank/DDBJ whole genome shotgun (WGS) entry which is preliminary data.</text>
</comment>
<accession>U4R177</accession>
<dbReference type="AlphaFoldDB" id="U4R177"/>
<sequence>MNTFAKTEKEFEGNLATVLLCAYFEQILTYPEQIELNPSFILVLDKERWSQAPRGCKVVITDTCGFYGDKKKRSQQRIYLH</sequence>